<dbReference type="AlphaFoldDB" id="A0A1M5TLL2"/>
<dbReference type="Gene3D" id="2.60.450.10">
    <property type="entry name" value="Lipopolysaccharide (LPS) transport protein A like domain"/>
    <property type="match status" value="1"/>
</dbReference>
<keyword evidence="1" id="KW-0812">Transmembrane</keyword>
<keyword evidence="1" id="KW-0472">Membrane</keyword>
<reference evidence="2 3" key="1">
    <citation type="submission" date="2016-11" db="EMBL/GenBank/DDBJ databases">
        <authorList>
            <person name="Jaros S."/>
            <person name="Januszkiewicz K."/>
            <person name="Wedrychowicz H."/>
        </authorList>
    </citation>
    <scope>NUCLEOTIDE SEQUENCE [LARGE SCALE GENOMIC DNA]</scope>
    <source>
        <strain evidence="2 3">DSM 29431</strain>
    </source>
</reference>
<dbReference type="OrthoDB" id="7871110at2"/>
<keyword evidence="3" id="KW-1185">Reference proteome</keyword>
<feature type="transmembrane region" description="Helical" evidence="1">
    <location>
        <begin position="6"/>
        <end position="27"/>
    </location>
</feature>
<accession>A0A1M5TLL2</accession>
<dbReference type="Proteomes" id="UP000184221">
    <property type="component" value="Unassembled WGS sequence"/>
</dbReference>
<keyword evidence="1" id="KW-1133">Transmembrane helix</keyword>
<protein>
    <submittedName>
        <fullName evidence="2">Lipopolysaccharide export system protein LptC</fullName>
    </submittedName>
</protein>
<name>A0A1M5TLL2_9RHOB</name>
<evidence type="ECO:0000313" key="2">
    <source>
        <dbReference type="EMBL" id="SHH51647.1"/>
    </source>
</evidence>
<sequence>MYSRLIAWLKILLPLGALALLSTIFLYSRSPDPISTIPVLANGVDPSQNEQVGSPFYAGTTDGGHALTLAARQARVVAPGQEGMVADDLRATLDTEDGSRITIDATLGRMDDTDRLLLRDGVVLQSSSGYTVRTDGLDAAIDRVEIDSTGPVDADGPGLVLTAGRLRVEEIAETSDIQLLFTDGVKLVYTPQNAEAQE</sequence>
<organism evidence="2 3">
    <name type="scientific">Marivita hallyeonensis</name>
    <dbReference type="NCBI Taxonomy" id="996342"/>
    <lineage>
        <taxon>Bacteria</taxon>
        <taxon>Pseudomonadati</taxon>
        <taxon>Pseudomonadota</taxon>
        <taxon>Alphaproteobacteria</taxon>
        <taxon>Rhodobacterales</taxon>
        <taxon>Roseobacteraceae</taxon>
        <taxon>Marivita</taxon>
    </lineage>
</organism>
<evidence type="ECO:0000313" key="3">
    <source>
        <dbReference type="Proteomes" id="UP000184221"/>
    </source>
</evidence>
<proteinExistence type="predicted"/>
<gene>
    <name evidence="2" type="ORF">SAMN05443551_2281</name>
</gene>
<dbReference type="EMBL" id="FQXC01000003">
    <property type="protein sequence ID" value="SHH51647.1"/>
    <property type="molecule type" value="Genomic_DNA"/>
</dbReference>
<dbReference type="STRING" id="996342.SAMN05443551_2281"/>
<dbReference type="RefSeq" id="WP_072777649.1">
    <property type="nucleotide sequence ID" value="NZ_FQXC01000003.1"/>
</dbReference>
<evidence type="ECO:0000256" key="1">
    <source>
        <dbReference type="SAM" id="Phobius"/>
    </source>
</evidence>